<reference evidence="4 5" key="1">
    <citation type="submission" date="2016-02" db="EMBL/GenBank/DDBJ databases">
        <title>Complete genome of Sinomonas atrocyanea KCTC 3377.</title>
        <authorList>
            <person name="Kim K.M."/>
        </authorList>
    </citation>
    <scope>NUCLEOTIDE SEQUENCE [LARGE SCALE GENOMIC DNA]</scope>
    <source>
        <strain evidence="4 5">KCTC 3377</strain>
    </source>
</reference>
<feature type="compositionally biased region" description="Low complexity" evidence="1">
    <location>
        <begin position="175"/>
        <end position="197"/>
    </location>
</feature>
<feature type="chain" id="PRO_5038609808" description="Flagellar hook-length control protein-like C-terminal domain-containing protein" evidence="2">
    <location>
        <begin position="17"/>
        <end position="197"/>
    </location>
</feature>
<dbReference type="KEGG" id="satk:SA2016_0726"/>
<protein>
    <recommendedName>
        <fullName evidence="3">Flagellar hook-length control protein-like C-terminal domain-containing protein</fullName>
    </recommendedName>
</protein>
<dbReference type="InterPro" id="IPR038610">
    <property type="entry name" value="FliK-like_C_sf"/>
</dbReference>
<dbReference type="Gene3D" id="3.30.750.140">
    <property type="match status" value="1"/>
</dbReference>
<keyword evidence="5" id="KW-1185">Reference proteome</keyword>
<dbReference type="InterPro" id="IPR021136">
    <property type="entry name" value="Flagellar_hook_control-like_C"/>
</dbReference>
<evidence type="ECO:0000313" key="5">
    <source>
        <dbReference type="Proteomes" id="UP000070134"/>
    </source>
</evidence>
<accession>A0A126ZX02</accession>
<evidence type="ECO:0000259" key="3">
    <source>
        <dbReference type="Pfam" id="PF02120"/>
    </source>
</evidence>
<dbReference type="Proteomes" id="UP000070134">
    <property type="component" value="Chromosome"/>
</dbReference>
<dbReference type="AlphaFoldDB" id="A0A126ZX02"/>
<dbReference type="Pfam" id="PF02120">
    <property type="entry name" value="Flg_hook"/>
    <property type="match status" value="1"/>
</dbReference>
<feature type="signal peptide" evidence="2">
    <location>
        <begin position="1"/>
        <end position="16"/>
    </location>
</feature>
<name>A0A126ZX02_9MICC</name>
<keyword evidence="2" id="KW-0732">Signal</keyword>
<feature type="region of interest" description="Disordered" evidence="1">
    <location>
        <begin position="125"/>
        <end position="197"/>
    </location>
</feature>
<feature type="domain" description="Flagellar hook-length control protein-like C-terminal" evidence="3">
    <location>
        <begin position="60"/>
        <end position="137"/>
    </location>
</feature>
<dbReference type="CDD" id="cd17470">
    <property type="entry name" value="T3SS_Flik_C"/>
    <property type="match status" value="1"/>
</dbReference>
<gene>
    <name evidence="4" type="ORF">SA2016_0726</name>
</gene>
<evidence type="ECO:0000256" key="2">
    <source>
        <dbReference type="SAM" id="SignalP"/>
    </source>
</evidence>
<organism evidence="4 5">
    <name type="scientific">Sinomonas atrocyanea</name>
    <dbReference type="NCBI Taxonomy" id="37927"/>
    <lineage>
        <taxon>Bacteria</taxon>
        <taxon>Bacillati</taxon>
        <taxon>Actinomycetota</taxon>
        <taxon>Actinomycetes</taxon>
        <taxon>Micrococcales</taxon>
        <taxon>Micrococcaceae</taxon>
        <taxon>Sinomonas</taxon>
    </lineage>
</organism>
<evidence type="ECO:0000313" key="4">
    <source>
        <dbReference type="EMBL" id="AMM31416.1"/>
    </source>
</evidence>
<dbReference type="EMBL" id="CP014518">
    <property type="protein sequence ID" value="AMM31416.1"/>
    <property type="molecule type" value="Genomic_DNA"/>
</dbReference>
<dbReference type="STRING" id="37927.SA2016_0726"/>
<sequence precursor="true">MAAAGLPAAVPLPAAAGLPAAVPLPAARPDVVLPAAVVPPPAAPPQGFADQLSRPVATLAQAGPGEHLMTVKVTPENLGPVTVQARIGADGVRIELFAPTDAGRAAVHSVLADLRRDLAGTGLGASLDLSQRGAPQQPGGQGQGQPGNQPGSQPGGHGSGRGSGGTLRDPGGPPGLAASPTASSTTVPTAAGLDILV</sequence>
<evidence type="ECO:0000256" key="1">
    <source>
        <dbReference type="SAM" id="MobiDB-lite"/>
    </source>
</evidence>
<feature type="compositionally biased region" description="Gly residues" evidence="1">
    <location>
        <begin position="153"/>
        <end position="165"/>
    </location>
</feature>
<proteinExistence type="predicted"/>
<dbReference type="PATRIC" id="fig|37927.3.peg.746"/>